<comment type="caution">
    <text evidence="2">The sequence shown here is derived from an EMBL/GenBank/DDBJ whole genome shotgun (WGS) entry which is preliminary data.</text>
</comment>
<feature type="compositionally biased region" description="Basic residues" evidence="1">
    <location>
        <begin position="46"/>
        <end position="55"/>
    </location>
</feature>
<sequence length="192" mass="20811">MRRADNEGVSTATSTATSAVIEAAKIALTASSESVAASRARDAGRRHQSLGRRCRLSSSPKQLGQGRPLAGVLVRDPDRVDTTAGPVPVPGRVVGMAGRPAVRPAVNLDHYGAAVADHQKVRRASSRVAHAHPSARHDRDRVERLELALQLAQQLIDHQGHITDRYTSARRGGTHRADRVRRRRDGCVLHPY</sequence>
<name>A0ABV9RD79_9PSEU</name>
<evidence type="ECO:0000256" key="1">
    <source>
        <dbReference type="SAM" id="MobiDB-lite"/>
    </source>
</evidence>
<dbReference type="RefSeq" id="WP_274189739.1">
    <property type="nucleotide sequence ID" value="NZ_BAABHN010000013.1"/>
</dbReference>
<accession>A0ABV9RD79</accession>
<evidence type="ECO:0000313" key="2">
    <source>
        <dbReference type="EMBL" id="MFC4832136.1"/>
    </source>
</evidence>
<evidence type="ECO:0000313" key="3">
    <source>
        <dbReference type="Proteomes" id="UP001595909"/>
    </source>
</evidence>
<organism evidence="2 3">
    <name type="scientific">Actinomycetospora chibensis</name>
    <dbReference type="NCBI Taxonomy" id="663606"/>
    <lineage>
        <taxon>Bacteria</taxon>
        <taxon>Bacillati</taxon>
        <taxon>Actinomycetota</taxon>
        <taxon>Actinomycetes</taxon>
        <taxon>Pseudonocardiales</taxon>
        <taxon>Pseudonocardiaceae</taxon>
        <taxon>Actinomycetospora</taxon>
    </lineage>
</organism>
<reference evidence="3" key="1">
    <citation type="journal article" date="2019" name="Int. J. Syst. Evol. Microbiol.">
        <title>The Global Catalogue of Microorganisms (GCM) 10K type strain sequencing project: providing services to taxonomists for standard genome sequencing and annotation.</title>
        <authorList>
            <consortium name="The Broad Institute Genomics Platform"/>
            <consortium name="The Broad Institute Genome Sequencing Center for Infectious Disease"/>
            <person name="Wu L."/>
            <person name="Ma J."/>
        </authorList>
    </citation>
    <scope>NUCLEOTIDE SEQUENCE [LARGE SCALE GENOMIC DNA]</scope>
    <source>
        <strain evidence="3">CCUG 50347</strain>
    </source>
</reference>
<keyword evidence="3" id="KW-1185">Reference proteome</keyword>
<dbReference type="EMBL" id="JBHSIM010000013">
    <property type="protein sequence ID" value="MFC4832136.1"/>
    <property type="molecule type" value="Genomic_DNA"/>
</dbReference>
<proteinExistence type="predicted"/>
<feature type="region of interest" description="Disordered" evidence="1">
    <location>
        <begin position="31"/>
        <end position="67"/>
    </location>
</feature>
<gene>
    <name evidence="2" type="ORF">ACFPEL_06915</name>
</gene>
<protein>
    <submittedName>
        <fullName evidence="2">Uncharacterized protein</fullName>
    </submittedName>
</protein>
<dbReference type="Proteomes" id="UP001595909">
    <property type="component" value="Unassembled WGS sequence"/>
</dbReference>